<keyword evidence="2" id="KW-1185">Reference proteome</keyword>
<dbReference type="Proteomes" id="UP001165393">
    <property type="component" value="Unassembled WGS sequence"/>
</dbReference>
<reference evidence="1 2" key="1">
    <citation type="journal article" date="2013" name="Antonie Van Leeuwenhoek">
        <title>Echinimonas agarilytica gen. nov., sp. nov., a new gammaproteobacterium isolated from the sea urchin Strongylocentrotus intermedius.</title>
        <authorList>
            <person name="Nedashkovskaya O.I."/>
            <person name="Stenkova A.M."/>
            <person name="Zhukova N.V."/>
            <person name="Van Trappen S."/>
            <person name="Lee J.S."/>
            <person name="Kim S.B."/>
        </authorList>
    </citation>
    <scope>NUCLEOTIDE SEQUENCE [LARGE SCALE GENOMIC DNA]</scope>
    <source>
        <strain evidence="1 2">KMM 6351</strain>
    </source>
</reference>
<protein>
    <submittedName>
        <fullName evidence="1">ROK family protein</fullName>
    </submittedName>
</protein>
<dbReference type="Gene3D" id="3.30.420.40">
    <property type="match status" value="2"/>
</dbReference>
<dbReference type="NCBIfam" id="NF045942">
    <property type="entry name" value="PolPhglucPhase"/>
    <property type="match status" value="1"/>
</dbReference>
<dbReference type="InterPro" id="IPR043129">
    <property type="entry name" value="ATPase_NBD"/>
</dbReference>
<name>A0AA41W425_9GAMM</name>
<dbReference type="AlphaFoldDB" id="A0AA41W425"/>
<proteinExistence type="predicted"/>
<dbReference type="Pfam" id="PF00480">
    <property type="entry name" value="ROK"/>
    <property type="match status" value="1"/>
</dbReference>
<dbReference type="SUPFAM" id="SSF53067">
    <property type="entry name" value="Actin-like ATPase domain"/>
    <property type="match status" value="1"/>
</dbReference>
<organism evidence="1 2">
    <name type="scientific">Echinimonas agarilytica</name>
    <dbReference type="NCBI Taxonomy" id="1215918"/>
    <lineage>
        <taxon>Bacteria</taxon>
        <taxon>Pseudomonadati</taxon>
        <taxon>Pseudomonadota</taxon>
        <taxon>Gammaproteobacteria</taxon>
        <taxon>Alteromonadales</taxon>
        <taxon>Echinimonadaceae</taxon>
        <taxon>Echinimonas</taxon>
    </lineage>
</organism>
<dbReference type="EMBL" id="JAMQGP010000001">
    <property type="protein sequence ID" value="MCM2678456.1"/>
    <property type="molecule type" value="Genomic_DNA"/>
</dbReference>
<dbReference type="PANTHER" id="PTHR18964">
    <property type="entry name" value="ROK (REPRESSOR, ORF, KINASE) FAMILY"/>
    <property type="match status" value="1"/>
</dbReference>
<gene>
    <name evidence="1" type="ORF">NAF29_02075</name>
</gene>
<accession>A0AA41W425</accession>
<evidence type="ECO:0000313" key="1">
    <source>
        <dbReference type="EMBL" id="MCM2678456.1"/>
    </source>
</evidence>
<sequence>MQILGVDIGGSGIKGAVVDSVTGELTSERIRIPTPQPATPQAVSETVAEISRQLKWNGLIGCGFPAAIQQGVARTAANIDDSWLNCNVQDTLQKATGLPCYVANDADVAGLAEMRFGAGKNYQGTVFMVTIGTGLGTALFVNGQLVPNTELGHLLDHKGREWEHRASDFARKNDDLSWDKWAERFNQYLTHLEQLFWPDVFILGGGASKKFDKFADAISVNAPVVTAESLNQAGIIGAAVFAQLAQKSVDMTQLPS</sequence>
<dbReference type="RefSeq" id="WP_251259821.1">
    <property type="nucleotide sequence ID" value="NZ_JAMQGP010000001.1"/>
</dbReference>
<comment type="caution">
    <text evidence="1">The sequence shown here is derived from an EMBL/GenBank/DDBJ whole genome shotgun (WGS) entry which is preliminary data.</text>
</comment>
<dbReference type="PANTHER" id="PTHR18964:SF146">
    <property type="entry name" value="POLYPHOSPHATE GLUCOKINASE"/>
    <property type="match status" value="1"/>
</dbReference>
<evidence type="ECO:0000313" key="2">
    <source>
        <dbReference type="Proteomes" id="UP001165393"/>
    </source>
</evidence>
<dbReference type="CDD" id="cd24058">
    <property type="entry name" value="ASKHA_NBD_ROK_PPGK"/>
    <property type="match status" value="1"/>
</dbReference>
<dbReference type="InterPro" id="IPR000600">
    <property type="entry name" value="ROK"/>
</dbReference>